<organism evidence="1 2">
    <name type="scientific">Rangifer tarandus platyrhynchus</name>
    <name type="common">Svalbard reindeer</name>
    <dbReference type="NCBI Taxonomy" id="3082113"/>
    <lineage>
        <taxon>Eukaryota</taxon>
        <taxon>Metazoa</taxon>
        <taxon>Chordata</taxon>
        <taxon>Craniata</taxon>
        <taxon>Vertebrata</taxon>
        <taxon>Euteleostomi</taxon>
        <taxon>Mammalia</taxon>
        <taxon>Eutheria</taxon>
        <taxon>Laurasiatheria</taxon>
        <taxon>Artiodactyla</taxon>
        <taxon>Ruminantia</taxon>
        <taxon>Pecora</taxon>
        <taxon>Cervidae</taxon>
        <taxon>Odocoileinae</taxon>
        <taxon>Rangifer</taxon>
    </lineage>
</organism>
<evidence type="ECO:0000313" key="2">
    <source>
        <dbReference type="Proteomes" id="UP001162501"/>
    </source>
</evidence>
<proteinExistence type="predicted"/>
<name>A0AC59YNE0_RANTA</name>
<dbReference type="EMBL" id="OX596103">
    <property type="protein sequence ID" value="CAM9839487.1"/>
    <property type="molecule type" value="Genomic_DNA"/>
</dbReference>
<dbReference type="Proteomes" id="UP001162501">
    <property type="component" value="Chromosome 19"/>
</dbReference>
<reference evidence="1" key="2">
    <citation type="submission" date="2025-03" db="EMBL/GenBank/DDBJ databases">
        <authorList>
            <consortium name="ELIXIR-Norway"/>
            <consortium name="Elixir Norway"/>
        </authorList>
    </citation>
    <scope>NUCLEOTIDE SEQUENCE</scope>
</reference>
<protein>
    <submittedName>
        <fullName evidence="1">Uncharacterized protein</fullName>
    </submittedName>
</protein>
<accession>A0AC59YNE0</accession>
<gene>
    <name evidence="1" type="ORF">MRATA1EN22A_LOCUS8181</name>
</gene>
<sequence length="131" mass="14093">MGRDSRSGPSVRDKGKCIFKGEQGPLLVGSGDTDASDDGYDDDDPGLPAGETAKQRKAQKDLSNVFKQQGSAGLPSMPALCQGAHHPGQNEETGWWNRKVLPLNRVEGDVLRPDWSQEDLAPRPHPATCST</sequence>
<evidence type="ECO:0000313" key="1">
    <source>
        <dbReference type="EMBL" id="CAM9839487.1"/>
    </source>
</evidence>
<reference evidence="1" key="1">
    <citation type="submission" date="2023-05" db="EMBL/GenBank/DDBJ databases">
        <authorList>
            <consortium name="ELIXIR-Norway"/>
        </authorList>
    </citation>
    <scope>NUCLEOTIDE SEQUENCE</scope>
</reference>